<name>A0ABP8AX42_9MICO</name>
<evidence type="ECO:0000256" key="1">
    <source>
        <dbReference type="ARBA" id="ARBA00004651"/>
    </source>
</evidence>
<dbReference type="Pfam" id="PF03706">
    <property type="entry name" value="LPG_synthase_TM"/>
    <property type="match status" value="1"/>
</dbReference>
<feature type="transmembrane region" description="Helical" evidence="6">
    <location>
        <begin position="176"/>
        <end position="198"/>
    </location>
</feature>
<keyword evidence="8" id="KW-1185">Reference proteome</keyword>
<protein>
    <recommendedName>
        <fullName evidence="9">Flippase-like domain-containing protein</fullName>
    </recommendedName>
</protein>
<dbReference type="InterPro" id="IPR022791">
    <property type="entry name" value="L-PG_synthase/AglD"/>
</dbReference>
<evidence type="ECO:0000256" key="6">
    <source>
        <dbReference type="SAM" id="Phobius"/>
    </source>
</evidence>
<accession>A0ABP8AX42</accession>
<dbReference type="Proteomes" id="UP001500213">
    <property type="component" value="Unassembled WGS sequence"/>
</dbReference>
<evidence type="ECO:0000313" key="7">
    <source>
        <dbReference type="EMBL" id="GAA4192586.1"/>
    </source>
</evidence>
<evidence type="ECO:0000256" key="3">
    <source>
        <dbReference type="ARBA" id="ARBA00022692"/>
    </source>
</evidence>
<feature type="transmembrane region" description="Helical" evidence="6">
    <location>
        <begin position="322"/>
        <end position="342"/>
    </location>
</feature>
<gene>
    <name evidence="7" type="ORF">GCM10022288_25040</name>
</gene>
<feature type="transmembrane region" description="Helical" evidence="6">
    <location>
        <begin position="27"/>
        <end position="46"/>
    </location>
</feature>
<evidence type="ECO:0000256" key="5">
    <source>
        <dbReference type="ARBA" id="ARBA00023136"/>
    </source>
</evidence>
<sequence length="359" mass="37559">MSADASLTVERAEATRRGWTWKILTGYGWRAVVLALVGVLLWRAVVPQFGEAWRASRHLTFAAIPFVVLGLLLELGAFSAYAGMTYSALPHAERPRYRMMWGVNITGIAITNTMPAGGAVTLGYRFRMLDRMGTPRAVAAGSLMMEMPVSSLALSALFVIAVAVFLPASLEGGEVVAVAFAVVVVFVAAATAMFLAAVRCRGVMHMLLRVLPSAFGRRAARFVGGSLAAMAALASDRGRLGATAVNAMTNWACDSAAFCAFLAMAGPLPTIRGPLLAYALTSVISLVPITPGGLGVVEAVLVPTLVGFGVSPSHAALGVTTWRLAQFWLPIALGGSVGVVALTRAGVRRTSRVGAATLR</sequence>
<reference evidence="8" key="1">
    <citation type="journal article" date="2019" name="Int. J. Syst. Evol. Microbiol.">
        <title>The Global Catalogue of Microorganisms (GCM) 10K type strain sequencing project: providing services to taxonomists for standard genome sequencing and annotation.</title>
        <authorList>
            <consortium name="The Broad Institute Genomics Platform"/>
            <consortium name="The Broad Institute Genome Sequencing Center for Infectious Disease"/>
            <person name="Wu L."/>
            <person name="Ma J."/>
        </authorList>
    </citation>
    <scope>NUCLEOTIDE SEQUENCE [LARGE SCALE GENOMIC DNA]</scope>
    <source>
        <strain evidence="8">JCM 17593</strain>
    </source>
</reference>
<feature type="transmembrane region" description="Helical" evidence="6">
    <location>
        <begin position="58"/>
        <end position="81"/>
    </location>
</feature>
<keyword evidence="3 6" id="KW-0812">Transmembrane</keyword>
<dbReference type="PANTHER" id="PTHR39087:SF2">
    <property type="entry name" value="UPF0104 MEMBRANE PROTEIN MJ1595"/>
    <property type="match status" value="1"/>
</dbReference>
<keyword evidence="5 6" id="KW-0472">Membrane</keyword>
<dbReference type="PANTHER" id="PTHR39087">
    <property type="entry name" value="UPF0104 MEMBRANE PROTEIN MJ1595"/>
    <property type="match status" value="1"/>
</dbReference>
<comment type="caution">
    <text evidence="7">The sequence shown here is derived from an EMBL/GenBank/DDBJ whole genome shotgun (WGS) entry which is preliminary data.</text>
</comment>
<dbReference type="NCBIfam" id="TIGR00374">
    <property type="entry name" value="flippase-like domain"/>
    <property type="match status" value="1"/>
</dbReference>
<evidence type="ECO:0008006" key="9">
    <source>
        <dbReference type="Google" id="ProtNLM"/>
    </source>
</evidence>
<evidence type="ECO:0000313" key="8">
    <source>
        <dbReference type="Proteomes" id="UP001500213"/>
    </source>
</evidence>
<evidence type="ECO:0000256" key="2">
    <source>
        <dbReference type="ARBA" id="ARBA00022475"/>
    </source>
</evidence>
<evidence type="ECO:0000256" key="4">
    <source>
        <dbReference type="ARBA" id="ARBA00022989"/>
    </source>
</evidence>
<dbReference type="RefSeq" id="WP_344777420.1">
    <property type="nucleotide sequence ID" value="NZ_BAABBX010000016.1"/>
</dbReference>
<comment type="subcellular location">
    <subcellularLocation>
        <location evidence="1">Cell membrane</location>
        <topology evidence="1">Multi-pass membrane protein</topology>
    </subcellularLocation>
</comment>
<keyword evidence="4 6" id="KW-1133">Transmembrane helix</keyword>
<proteinExistence type="predicted"/>
<feature type="transmembrane region" description="Helical" evidence="6">
    <location>
        <begin position="101"/>
        <end position="126"/>
    </location>
</feature>
<feature type="transmembrane region" description="Helical" evidence="6">
    <location>
        <begin position="147"/>
        <end position="170"/>
    </location>
</feature>
<keyword evidence="2" id="KW-1003">Cell membrane</keyword>
<organism evidence="7 8">
    <name type="scientific">Gryllotalpicola kribbensis</name>
    <dbReference type="NCBI Taxonomy" id="993084"/>
    <lineage>
        <taxon>Bacteria</taxon>
        <taxon>Bacillati</taxon>
        <taxon>Actinomycetota</taxon>
        <taxon>Actinomycetes</taxon>
        <taxon>Micrococcales</taxon>
        <taxon>Microbacteriaceae</taxon>
        <taxon>Gryllotalpicola</taxon>
    </lineage>
</organism>
<dbReference type="EMBL" id="BAABBX010000016">
    <property type="protein sequence ID" value="GAA4192586.1"/>
    <property type="molecule type" value="Genomic_DNA"/>
</dbReference>
<feature type="transmembrane region" description="Helical" evidence="6">
    <location>
        <begin position="275"/>
        <end position="302"/>
    </location>
</feature>